<evidence type="ECO:0000256" key="12">
    <source>
        <dbReference type="ARBA" id="ARBA00022777"/>
    </source>
</evidence>
<feature type="region of interest" description="Disordered" evidence="21">
    <location>
        <begin position="424"/>
        <end position="479"/>
    </location>
</feature>
<keyword evidence="14 19" id="KW-0067">ATP-binding</keyword>
<comment type="catalytic activity">
    <reaction evidence="17">
        <text>L-seryl-[protein] + ATP = O-phospho-L-seryl-[protein] + ADP + H(+)</text>
        <dbReference type="Rhea" id="RHEA:17989"/>
        <dbReference type="Rhea" id="RHEA-COMP:9863"/>
        <dbReference type="Rhea" id="RHEA-COMP:11604"/>
        <dbReference type="ChEBI" id="CHEBI:15378"/>
        <dbReference type="ChEBI" id="CHEBI:29999"/>
        <dbReference type="ChEBI" id="CHEBI:30616"/>
        <dbReference type="ChEBI" id="CHEBI:83421"/>
        <dbReference type="ChEBI" id="CHEBI:456216"/>
        <dbReference type="EC" id="2.7.11.1"/>
    </reaction>
</comment>
<reference evidence="23 24" key="1">
    <citation type="submission" date="2015-01" db="EMBL/GenBank/DDBJ databases">
        <title>Evolution of Trichinella species and genotypes.</title>
        <authorList>
            <person name="Korhonen P.K."/>
            <person name="Edoardo P."/>
            <person name="Giuseppe L.R."/>
            <person name="Gasser R.B."/>
        </authorList>
    </citation>
    <scope>NUCLEOTIDE SEQUENCE [LARGE SCALE GENOMIC DNA]</scope>
    <source>
        <strain evidence="23">ISS141</strain>
    </source>
</reference>
<dbReference type="SUPFAM" id="SSF56112">
    <property type="entry name" value="Protein kinase-like (PK-like)"/>
    <property type="match status" value="1"/>
</dbReference>
<evidence type="ECO:0000256" key="11">
    <source>
        <dbReference type="ARBA" id="ARBA00022741"/>
    </source>
</evidence>
<keyword evidence="11 19" id="KW-0547">Nucleotide-binding</keyword>
<dbReference type="Gene3D" id="1.10.510.10">
    <property type="entry name" value="Transferase(Phosphotransferase) domain 1"/>
    <property type="match status" value="1"/>
</dbReference>
<evidence type="ECO:0000256" key="14">
    <source>
        <dbReference type="ARBA" id="ARBA00022840"/>
    </source>
</evidence>
<keyword evidence="13" id="KW-0378">Hydrolase</keyword>
<comment type="cofactor">
    <cofactor evidence="1 20">
        <name>Mg(2+)</name>
        <dbReference type="ChEBI" id="CHEBI:18420"/>
    </cofactor>
</comment>
<comment type="subcellular location">
    <subcellularLocation>
        <location evidence="2">Cytoplasm</location>
    </subcellularLocation>
</comment>
<comment type="similarity">
    <text evidence="3">Belongs to the protein kinase superfamily. RIO-type Ser/Thr kinase family.</text>
</comment>
<evidence type="ECO:0000256" key="5">
    <source>
        <dbReference type="ARBA" id="ARBA00016038"/>
    </source>
</evidence>
<feature type="non-terminal residue" evidence="23">
    <location>
        <position position="1"/>
    </location>
</feature>
<dbReference type="EC" id="2.7.11.1" evidence="4"/>
<evidence type="ECO:0000256" key="21">
    <source>
        <dbReference type="SAM" id="MobiDB-lite"/>
    </source>
</evidence>
<feature type="active site" description="Proton acceptor" evidence="18">
    <location>
        <position position="272"/>
    </location>
</feature>
<feature type="domain" description="RIO kinase" evidence="22">
    <location>
        <begin position="101"/>
        <end position="335"/>
    </location>
</feature>
<name>A0A0V0XR77_TRIPS</name>
<evidence type="ECO:0000256" key="4">
    <source>
        <dbReference type="ARBA" id="ARBA00012513"/>
    </source>
</evidence>
<dbReference type="GO" id="GO:0016787">
    <property type="term" value="F:hydrolase activity"/>
    <property type="evidence" value="ECO:0007669"/>
    <property type="project" value="UniProtKB-KW"/>
</dbReference>
<keyword evidence="8" id="KW-0723">Serine/threonine-protein kinase</keyword>
<dbReference type="PIRSF" id="PIRSF038147">
    <property type="entry name" value="Ser/Thr_PK_RIO1"/>
    <property type="match status" value="1"/>
</dbReference>
<dbReference type="InterPro" id="IPR017407">
    <property type="entry name" value="Ser/Thr_kinase_Rio1"/>
</dbReference>
<evidence type="ECO:0000256" key="15">
    <source>
        <dbReference type="ARBA" id="ARBA00022842"/>
    </source>
</evidence>
<evidence type="ECO:0000256" key="10">
    <source>
        <dbReference type="ARBA" id="ARBA00022723"/>
    </source>
</evidence>
<evidence type="ECO:0000313" key="24">
    <source>
        <dbReference type="Proteomes" id="UP000054815"/>
    </source>
</evidence>
<keyword evidence="10" id="KW-0479">Metal-binding</keyword>
<dbReference type="STRING" id="6337.A0A0V0XR77"/>
<evidence type="ECO:0000256" key="20">
    <source>
        <dbReference type="PIRSR" id="PIRSR038147-3"/>
    </source>
</evidence>
<keyword evidence="7" id="KW-0690">Ribosome biogenesis</keyword>
<dbReference type="InterPro" id="IPR051272">
    <property type="entry name" value="RIO-type_Ser/Thr_kinase"/>
</dbReference>
<dbReference type="GO" id="GO:0005737">
    <property type="term" value="C:cytoplasm"/>
    <property type="evidence" value="ECO:0007669"/>
    <property type="project" value="UniProtKB-SubCell"/>
</dbReference>
<keyword evidence="9" id="KW-0808">Transferase</keyword>
<accession>A0A0V0XR77</accession>
<comment type="caution">
    <text evidence="23">The sequence shown here is derived from an EMBL/GenBank/DDBJ whole genome shotgun (WGS) entry which is preliminary data.</text>
</comment>
<evidence type="ECO:0000259" key="22">
    <source>
        <dbReference type="SMART" id="SM00090"/>
    </source>
</evidence>
<dbReference type="Proteomes" id="UP000054815">
    <property type="component" value="Unassembled WGS sequence"/>
</dbReference>
<dbReference type="InterPro" id="IPR000687">
    <property type="entry name" value="RIO_kinase"/>
</dbReference>
<evidence type="ECO:0000256" key="9">
    <source>
        <dbReference type="ARBA" id="ARBA00022679"/>
    </source>
</evidence>
<dbReference type="GO" id="GO:0005524">
    <property type="term" value="F:ATP binding"/>
    <property type="evidence" value="ECO:0007669"/>
    <property type="project" value="UniProtKB-KW"/>
</dbReference>
<evidence type="ECO:0000256" key="18">
    <source>
        <dbReference type="PIRSR" id="PIRSR038147-1"/>
    </source>
</evidence>
<evidence type="ECO:0000256" key="17">
    <source>
        <dbReference type="ARBA" id="ARBA00048679"/>
    </source>
</evidence>
<evidence type="ECO:0000256" key="6">
    <source>
        <dbReference type="ARBA" id="ARBA00022490"/>
    </source>
</evidence>
<keyword evidence="12 23" id="KW-0418">Kinase</keyword>
<dbReference type="Gene3D" id="3.30.200.20">
    <property type="entry name" value="Phosphorylase Kinase, domain 1"/>
    <property type="match status" value="1"/>
</dbReference>
<feature type="binding site" evidence="20">
    <location>
        <position position="277"/>
    </location>
    <ligand>
        <name>Mg(2+)</name>
        <dbReference type="ChEBI" id="CHEBI:18420"/>
    </ligand>
</feature>
<keyword evidence="15" id="KW-0460">Magnesium</keyword>
<organism evidence="23 24">
    <name type="scientific">Trichinella pseudospiralis</name>
    <name type="common">Parasitic roundworm</name>
    <dbReference type="NCBI Taxonomy" id="6337"/>
    <lineage>
        <taxon>Eukaryota</taxon>
        <taxon>Metazoa</taxon>
        <taxon>Ecdysozoa</taxon>
        <taxon>Nematoda</taxon>
        <taxon>Enoplea</taxon>
        <taxon>Dorylaimia</taxon>
        <taxon>Trichinellida</taxon>
        <taxon>Trichinellidae</taxon>
        <taxon>Trichinella</taxon>
    </lineage>
</organism>
<proteinExistence type="inferred from homology"/>
<dbReference type="GO" id="GO:0004674">
    <property type="term" value="F:protein serine/threonine kinase activity"/>
    <property type="evidence" value="ECO:0007669"/>
    <property type="project" value="UniProtKB-KW"/>
</dbReference>
<feature type="compositionally biased region" description="Polar residues" evidence="21">
    <location>
        <begin position="460"/>
        <end position="473"/>
    </location>
</feature>
<dbReference type="AlphaFoldDB" id="A0A0V0XR77"/>
<feature type="binding site" evidence="20">
    <location>
        <position position="289"/>
    </location>
    <ligand>
        <name>Mg(2+)</name>
        <dbReference type="ChEBI" id="CHEBI:18420"/>
    </ligand>
</feature>
<dbReference type="InterPro" id="IPR018934">
    <property type="entry name" value="RIO_dom"/>
</dbReference>
<keyword evidence="6" id="KW-0963">Cytoplasm</keyword>
<evidence type="ECO:0000256" key="16">
    <source>
        <dbReference type="ARBA" id="ARBA00047899"/>
    </source>
</evidence>
<evidence type="ECO:0000256" key="2">
    <source>
        <dbReference type="ARBA" id="ARBA00004496"/>
    </source>
</evidence>
<evidence type="ECO:0000256" key="3">
    <source>
        <dbReference type="ARBA" id="ARBA00009196"/>
    </source>
</evidence>
<dbReference type="Pfam" id="PF01163">
    <property type="entry name" value="RIO1"/>
    <property type="match status" value="1"/>
</dbReference>
<dbReference type="PANTHER" id="PTHR45723">
    <property type="entry name" value="SERINE/THREONINE-PROTEIN KINASE RIO1"/>
    <property type="match status" value="1"/>
</dbReference>
<feature type="binding site" evidence="19">
    <location>
        <position position="157"/>
    </location>
    <ligand>
        <name>ATP</name>
        <dbReference type="ChEBI" id="CHEBI:30616"/>
    </ligand>
</feature>
<feature type="active site" description="4-aspartylphosphate intermediate" evidence="18">
    <location>
        <position position="289"/>
    </location>
</feature>
<dbReference type="GO" id="GO:0046872">
    <property type="term" value="F:metal ion binding"/>
    <property type="evidence" value="ECO:0007669"/>
    <property type="project" value="UniProtKB-KW"/>
</dbReference>
<feature type="compositionally biased region" description="Low complexity" evidence="21">
    <location>
        <begin position="436"/>
        <end position="450"/>
    </location>
</feature>
<dbReference type="EMBL" id="JYDU01000166">
    <property type="protein sequence ID" value="KRX90414.1"/>
    <property type="molecule type" value="Genomic_DNA"/>
</dbReference>
<sequence length="526" mass="60145">LVVGYLCTAVGDWSEMERSKNLANLTLDSAMPVSPAGDQKPIDNLDVVCAHDDEENDENGTFGDGGVLPEDVEESMLSKNMRQALEIHERNTDENKHRIRDKQDRATAELALDLRTCMNIFKLIQRGFITAVHGCISTGKEANVYRASSKHGDVAVKVYRTSVMTFKDRDRYISSEYRYEYLFALYSMTYRHGYCRKNPRKKIQVWAEKEYRNLKRIDNGDIACPTPLAQLENPSPLLKDVKFSSVAWDYHYQEICMILRGLFNKCKLVHADLSEYNIIFHNMHMFVIDVAQAVERDDTYALEFLRRDCKQLNKFFEKHGVTVLTVKELFQFVTEPIANEDEAYFKLAELLESRQNQKSLFDKDAAQEAVDEEVFKMVHIEQKLSEVLTFERDYESVQAGEQLDVFYPMVTGMKDDLTGAKVSAKSSSDSSEEWVAGDGEAAASKGASSATGCFGKGPSVSLNLRQRNESPNTKKARKKLVKLEQRVKRQEKLSKYYKKRKQALCKLAKRNFVYGWEEGGIKCETL</sequence>
<dbReference type="SMART" id="SM00090">
    <property type="entry name" value="RIO"/>
    <property type="match status" value="1"/>
</dbReference>
<dbReference type="GO" id="GO:0042254">
    <property type="term" value="P:ribosome biogenesis"/>
    <property type="evidence" value="ECO:0007669"/>
    <property type="project" value="UniProtKB-KW"/>
</dbReference>
<evidence type="ECO:0000313" key="23">
    <source>
        <dbReference type="EMBL" id="KRX90414.1"/>
    </source>
</evidence>
<gene>
    <name evidence="23" type="primary">Riok1</name>
    <name evidence="23" type="ORF">T4E_4206</name>
</gene>
<evidence type="ECO:0000256" key="19">
    <source>
        <dbReference type="PIRSR" id="PIRSR038147-2"/>
    </source>
</evidence>
<dbReference type="InterPro" id="IPR018935">
    <property type="entry name" value="RIO_kinase_CS"/>
</dbReference>
<dbReference type="PROSITE" id="PS01245">
    <property type="entry name" value="RIO1"/>
    <property type="match status" value="1"/>
</dbReference>
<protein>
    <recommendedName>
        <fullName evidence="5">Serine/threonine-protein kinase RIO1</fullName>
        <ecNumber evidence="4">2.7.11.1</ecNumber>
    </recommendedName>
</protein>
<evidence type="ECO:0000256" key="8">
    <source>
        <dbReference type="ARBA" id="ARBA00022527"/>
    </source>
</evidence>
<dbReference type="InterPro" id="IPR011009">
    <property type="entry name" value="Kinase-like_dom_sf"/>
</dbReference>
<evidence type="ECO:0000256" key="13">
    <source>
        <dbReference type="ARBA" id="ARBA00022801"/>
    </source>
</evidence>
<evidence type="ECO:0000256" key="7">
    <source>
        <dbReference type="ARBA" id="ARBA00022517"/>
    </source>
</evidence>
<comment type="catalytic activity">
    <reaction evidence="16">
        <text>L-threonyl-[protein] + ATP = O-phospho-L-threonyl-[protein] + ADP + H(+)</text>
        <dbReference type="Rhea" id="RHEA:46608"/>
        <dbReference type="Rhea" id="RHEA-COMP:11060"/>
        <dbReference type="Rhea" id="RHEA-COMP:11605"/>
        <dbReference type="ChEBI" id="CHEBI:15378"/>
        <dbReference type="ChEBI" id="CHEBI:30013"/>
        <dbReference type="ChEBI" id="CHEBI:30616"/>
        <dbReference type="ChEBI" id="CHEBI:61977"/>
        <dbReference type="ChEBI" id="CHEBI:456216"/>
        <dbReference type="EC" id="2.7.11.1"/>
    </reaction>
</comment>
<evidence type="ECO:0000256" key="1">
    <source>
        <dbReference type="ARBA" id="ARBA00001946"/>
    </source>
</evidence>